<dbReference type="Proteomes" id="UP000649617">
    <property type="component" value="Unassembled WGS sequence"/>
</dbReference>
<keyword evidence="2" id="KW-0812">Transmembrane</keyword>
<feature type="transmembrane region" description="Helical" evidence="2">
    <location>
        <begin position="54"/>
        <end position="80"/>
    </location>
</feature>
<sequence>MHVSRQPSGGVKTPASPHPEAHMLGMEQDTDMETVEVATRADSQRKESLKARPLFRHCGPTMLVGVVISLGAFVVAMWLFTNPISIVSSRSASPSAVVGGDVEMGGVMIFNVTAWFMFLPWRGNVDFLGRAIAKMHDDLSIETNLIMTDYLYTANPHFALEHNATLYTWWMLRRPNAASANETRYRLMSIGLRRLSWQIKENMHAMNGLWANQNFIGVIYQNWCEEGMWRTDDFTESARIRRNWAAGWWVMHRPTCDLGLGW</sequence>
<dbReference type="OrthoDB" id="10358685at2759"/>
<organism evidence="3 4">
    <name type="scientific">Symbiodinium pilosum</name>
    <name type="common">Dinoflagellate</name>
    <dbReference type="NCBI Taxonomy" id="2952"/>
    <lineage>
        <taxon>Eukaryota</taxon>
        <taxon>Sar</taxon>
        <taxon>Alveolata</taxon>
        <taxon>Dinophyceae</taxon>
        <taxon>Suessiales</taxon>
        <taxon>Symbiodiniaceae</taxon>
        <taxon>Symbiodinium</taxon>
    </lineage>
</organism>
<feature type="region of interest" description="Disordered" evidence="1">
    <location>
        <begin position="1"/>
        <end position="22"/>
    </location>
</feature>
<keyword evidence="4" id="KW-1185">Reference proteome</keyword>
<evidence type="ECO:0000256" key="2">
    <source>
        <dbReference type="SAM" id="Phobius"/>
    </source>
</evidence>
<comment type="caution">
    <text evidence="3">The sequence shown here is derived from an EMBL/GenBank/DDBJ whole genome shotgun (WGS) entry which is preliminary data.</text>
</comment>
<gene>
    <name evidence="3" type="ORF">SPIL2461_LOCUS5176</name>
</gene>
<evidence type="ECO:0000256" key="1">
    <source>
        <dbReference type="SAM" id="MobiDB-lite"/>
    </source>
</evidence>
<keyword evidence="2" id="KW-0472">Membrane</keyword>
<dbReference type="AlphaFoldDB" id="A0A812MD34"/>
<dbReference type="EMBL" id="CAJNIZ010007218">
    <property type="protein sequence ID" value="CAE7256108.1"/>
    <property type="molecule type" value="Genomic_DNA"/>
</dbReference>
<evidence type="ECO:0000313" key="3">
    <source>
        <dbReference type="EMBL" id="CAE7256108.1"/>
    </source>
</evidence>
<evidence type="ECO:0000313" key="4">
    <source>
        <dbReference type="Proteomes" id="UP000649617"/>
    </source>
</evidence>
<proteinExistence type="predicted"/>
<protein>
    <submittedName>
        <fullName evidence="3">Uncharacterized protein</fullName>
    </submittedName>
</protein>
<keyword evidence="2" id="KW-1133">Transmembrane helix</keyword>
<name>A0A812MD34_SYMPI</name>
<reference evidence="3" key="1">
    <citation type="submission" date="2021-02" db="EMBL/GenBank/DDBJ databases">
        <authorList>
            <person name="Dougan E. K."/>
            <person name="Rhodes N."/>
            <person name="Thang M."/>
            <person name="Chan C."/>
        </authorList>
    </citation>
    <scope>NUCLEOTIDE SEQUENCE</scope>
</reference>
<accession>A0A812MD34</accession>